<dbReference type="PROSITE" id="PS00134">
    <property type="entry name" value="TRYPSIN_HIS"/>
    <property type="match status" value="1"/>
</dbReference>
<gene>
    <name evidence="9" type="ORF">RN001_015200</name>
</gene>
<dbReference type="CDD" id="cd00190">
    <property type="entry name" value="Tryp_SPc"/>
    <property type="match status" value="1"/>
</dbReference>
<evidence type="ECO:0000256" key="4">
    <source>
        <dbReference type="ARBA" id="ARBA00022825"/>
    </source>
</evidence>
<proteinExistence type="inferred from homology"/>
<dbReference type="InterPro" id="IPR018114">
    <property type="entry name" value="TRYPSIN_HIS"/>
</dbReference>
<reference evidence="10" key="1">
    <citation type="submission" date="2023-01" db="EMBL/GenBank/DDBJ databases">
        <title>Key to firefly adult light organ development and bioluminescence: homeobox transcription factors regulate luciferase expression and transportation to peroxisome.</title>
        <authorList>
            <person name="Fu X."/>
        </authorList>
    </citation>
    <scope>NUCLEOTIDE SEQUENCE [LARGE SCALE GENOMIC DNA]</scope>
</reference>
<dbReference type="AlphaFoldDB" id="A0AAN7P316"/>
<dbReference type="InterPro" id="IPR050430">
    <property type="entry name" value="Peptidase_S1"/>
</dbReference>
<evidence type="ECO:0000259" key="8">
    <source>
        <dbReference type="PROSITE" id="PS50240"/>
    </source>
</evidence>
<evidence type="ECO:0000256" key="1">
    <source>
        <dbReference type="ARBA" id="ARBA00007664"/>
    </source>
</evidence>
<sequence>MKFLLIVAIAICGFAHTNGRTLFEDKVLGGTLASPGQFPHQVSQRVNQVHYCGGSILDKNTILTAAHCVDGKDYTTINIVVGSNQLNEGGMWYSVSQYIMHLEWNPYTFVNDIAVFKVTVPIEFTKYVQPITLEHNFVPDDLECTLSGWGITSYPGSTPPNDLLYFTGKVVNLNQCRESMPPTNLLVLNSHICAYASKGIGVCSGDSGGALVANNKQIGITSWVVYCATGVPDVYTKVSHYSAWIEEQQAQTNQCV</sequence>
<keyword evidence="2 6" id="KW-0645">Protease</keyword>
<comment type="similarity">
    <text evidence="1">Belongs to the peptidase S1 family.</text>
</comment>
<dbReference type="Gene3D" id="2.40.10.10">
    <property type="entry name" value="Trypsin-like serine proteases"/>
    <property type="match status" value="2"/>
</dbReference>
<dbReference type="PANTHER" id="PTHR24276:SF96">
    <property type="entry name" value="PEPTIDASE S1 DOMAIN-CONTAINING PROTEIN"/>
    <property type="match status" value="1"/>
</dbReference>
<accession>A0AAN7P316</accession>
<organism evidence="9 10">
    <name type="scientific">Aquatica leii</name>
    <dbReference type="NCBI Taxonomy" id="1421715"/>
    <lineage>
        <taxon>Eukaryota</taxon>
        <taxon>Metazoa</taxon>
        <taxon>Ecdysozoa</taxon>
        <taxon>Arthropoda</taxon>
        <taxon>Hexapoda</taxon>
        <taxon>Insecta</taxon>
        <taxon>Pterygota</taxon>
        <taxon>Neoptera</taxon>
        <taxon>Endopterygota</taxon>
        <taxon>Coleoptera</taxon>
        <taxon>Polyphaga</taxon>
        <taxon>Elateriformia</taxon>
        <taxon>Elateroidea</taxon>
        <taxon>Lampyridae</taxon>
        <taxon>Luciolinae</taxon>
        <taxon>Aquatica</taxon>
    </lineage>
</organism>
<evidence type="ECO:0000256" key="7">
    <source>
        <dbReference type="SAM" id="SignalP"/>
    </source>
</evidence>
<dbReference type="InterPro" id="IPR043504">
    <property type="entry name" value="Peptidase_S1_PA_chymotrypsin"/>
</dbReference>
<feature type="domain" description="Peptidase S1" evidence="8">
    <location>
        <begin position="27"/>
        <end position="250"/>
    </location>
</feature>
<dbReference type="InterPro" id="IPR033116">
    <property type="entry name" value="TRYPSIN_SER"/>
</dbReference>
<dbReference type="InterPro" id="IPR009003">
    <property type="entry name" value="Peptidase_S1_PA"/>
</dbReference>
<dbReference type="Proteomes" id="UP001353858">
    <property type="component" value="Unassembled WGS sequence"/>
</dbReference>
<evidence type="ECO:0000313" key="10">
    <source>
        <dbReference type="Proteomes" id="UP001353858"/>
    </source>
</evidence>
<dbReference type="GO" id="GO:0006508">
    <property type="term" value="P:proteolysis"/>
    <property type="evidence" value="ECO:0007669"/>
    <property type="project" value="UniProtKB-KW"/>
</dbReference>
<dbReference type="SMART" id="SM00020">
    <property type="entry name" value="Tryp_SPc"/>
    <property type="match status" value="1"/>
</dbReference>
<evidence type="ECO:0000256" key="6">
    <source>
        <dbReference type="RuleBase" id="RU363034"/>
    </source>
</evidence>
<dbReference type="PROSITE" id="PS00135">
    <property type="entry name" value="TRYPSIN_SER"/>
    <property type="match status" value="1"/>
</dbReference>
<feature type="signal peptide" evidence="7">
    <location>
        <begin position="1"/>
        <end position="19"/>
    </location>
</feature>
<dbReference type="InterPro" id="IPR001314">
    <property type="entry name" value="Peptidase_S1A"/>
</dbReference>
<evidence type="ECO:0000256" key="5">
    <source>
        <dbReference type="ARBA" id="ARBA00023157"/>
    </source>
</evidence>
<dbReference type="GO" id="GO:0004252">
    <property type="term" value="F:serine-type endopeptidase activity"/>
    <property type="evidence" value="ECO:0007669"/>
    <property type="project" value="InterPro"/>
</dbReference>
<evidence type="ECO:0000256" key="2">
    <source>
        <dbReference type="ARBA" id="ARBA00022670"/>
    </source>
</evidence>
<dbReference type="PANTHER" id="PTHR24276">
    <property type="entry name" value="POLYSERASE-RELATED"/>
    <property type="match status" value="1"/>
</dbReference>
<keyword evidence="10" id="KW-1185">Reference proteome</keyword>
<dbReference type="PROSITE" id="PS50240">
    <property type="entry name" value="TRYPSIN_DOM"/>
    <property type="match status" value="1"/>
</dbReference>
<evidence type="ECO:0000256" key="3">
    <source>
        <dbReference type="ARBA" id="ARBA00022801"/>
    </source>
</evidence>
<dbReference type="Pfam" id="PF00089">
    <property type="entry name" value="Trypsin"/>
    <property type="match status" value="1"/>
</dbReference>
<keyword evidence="7" id="KW-0732">Signal</keyword>
<dbReference type="FunFam" id="2.40.10.10:FF:000034">
    <property type="entry name" value="Eupolytin"/>
    <property type="match status" value="1"/>
</dbReference>
<keyword evidence="5" id="KW-1015">Disulfide bond</keyword>
<keyword evidence="4 6" id="KW-0720">Serine protease</keyword>
<keyword evidence="3 6" id="KW-0378">Hydrolase</keyword>
<feature type="chain" id="PRO_5042812200" description="Peptidase S1 domain-containing protein" evidence="7">
    <location>
        <begin position="20"/>
        <end position="256"/>
    </location>
</feature>
<evidence type="ECO:0000313" key="9">
    <source>
        <dbReference type="EMBL" id="KAK4873171.1"/>
    </source>
</evidence>
<dbReference type="InterPro" id="IPR001254">
    <property type="entry name" value="Trypsin_dom"/>
</dbReference>
<name>A0AAN7P316_9COLE</name>
<dbReference type="SUPFAM" id="SSF50494">
    <property type="entry name" value="Trypsin-like serine proteases"/>
    <property type="match status" value="1"/>
</dbReference>
<comment type="caution">
    <text evidence="9">The sequence shown here is derived from an EMBL/GenBank/DDBJ whole genome shotgun (WGS) entry which is preliminary data.</text>
</comment>
<dbReference type="EMBL" id="JARPUR010000007">
    <property type="protein sequence ID" value="KAK4873171.1"/>
    <property type="molecule type" value="Genomic_DNA"/>
</dbReference>
<dbReference type="PRINTS" id="PR00722">
    <property type="entry name" value="CHYMOTRYPSIN"/>
</dbReference>
<protein>
    <recommendedName>
        <fullName evidence="8">Peptidase S1 domain-containing protein</fullName>
    </recommendedName>
</protein>